<evidence type="ECO:0000259" key="2">
    <source>
        <dbReference type="Pfam" id="PF00544"/>
    </source>
</evidence>
<evidence type="ECO:0000313" key="3">
    <source>
        <dbReference type="EMBL" id="KAA8562324.1"/>
    </source>
</evidence>
<comment type="caution">
    <text evidence="3">The sequence shown here is derived from an EMBL/GenBank/DDBJ whole genome shotgun (WGS) entry which is preliminary data.</text>
</comment>
<dbReference type="EMBL" id="VTFH01000001">
    <property type="protein sequence ID" value="KAA8562324.1"/>
    <property type="molecule type" value="Genomic_DNA"/>
</dbReference>
<evidence type="ECO:0000256" key="1">
    <source>
        <dbReference type="SAM" id="MobiDB-lite"/>
    </source>
</evidence>
<gene>
    <name evidence="3" type="primary">pnl</name>
    <name evidence="3" type="ORF">FX985_02390</name>
</gene>
<feature type="domain" description="Pectate lyase" evidence="2">
    <location>
        <begin position="11"/>
        <end position="93"/>
    </location>
</feature>
<protein>
    <submittedName>
        <fullName evidence="3">Pectin lyase</fullName>
        <ecNumber evidence="3">4.2.2.10</ecNumber>
    </submittedName>
</protein>
<reference evidence="3 4" key="1">
    <citation type="journal article" date="2018" name="Plant Biotechnol. Rep.">
        <title>Diversity and antifungal activity of endophytic bacteria associated with Panax ginseng seedlings.</title>
        <authorList>
            <person name="Park J.M."/>
            <person name="Hong C.E."/>
            <person name="Jo S.H."/>
        </authorList>
    </citation>
    <scope>NUCLEOTIDE SEQUENCE [LARGE SCALE GENOMIC DNA]</scope>
    <source>
        <strain evidence="3 4">PgKB38</strain>
    </source>
</reference>
<name>A0A5M9IZU6_9PSED</name>
<feature type="compositionally biased region" description="Polar residues" evidence="1">
    <location>
        <begin position="47"/>
        <end position="66"/>
    </location>
</feature>
<feature type="region of interest" description="Disordered" evidence="1">
    <location>
        <begin position="32"/>
        <end position="66"/>
    </location>
</feature>
<dbReference type="GO" id="GO:0047490">
    <property type="term" value="F:pectin lyase activity"/>
    <property type="evidence" value="ECO:0007669"/>
    <property type="project" value="UniProtKB-EC"/>
</dbReference>
<dbReference type="InterPro" id="IPR002022">
    <property type="entry name" value="Pec_lyase"/>
</dbReference>
<keyword evidence="3" id="KW-0456">Lyase</keyword>
<dbReference type="AlphaFoldDB" id="A0A5M9IZU6"/>
<dbReference type="Proteomes" id="UP000323425">
    <property type="component" value="Unassembled WGS sequence"/>
</dbReference>
<dbReference type="Pfam" id="PF00544">
    <property type="entry name" value="Pectate_lyase_4"/>
    <property type="match status" value="1"/>
</dbReference>
<evidence type="ECO:0000313" key="4">
    <source>
        <dbReference type="Proteomes" id="UP000323425"/>
    </source>
</evidence>
<organism evidence="3 4">
    <name type="scientific">Pseudomonas extremaustralis</name>
    <dbReference type="NCBI Taxonomy" id="359110"/>
    <lineage>
        <taxon>Bacteria</taxon>
        <taxon>Pseudomonadati</taxon>
        <taxon>Pseudomonadota</taxon>
        <taxon>Gammaproteobacteria</taxon>
        <taxon>Pseudomonadales</taxon>
        <taxon>Pseudomonadaceae</taxon>
        <taxon>Pseudomonas</taxon>
    </lineage>
</organism>
<dbReference type="RefSeq" id="WP_223840718.1">
    <property type="nucleotide sequence ID" value="NZ_VTFH01000001.1"/>
</dbReference>
<sequence>MSYPERKLIGLTGFTLAQNANILSERNCFGERSQNKGMLGDKGSGMFTDTNSVPPITHQKSPKTQWTATSNDAQTLKTAAQAKGFTQKNAGAKAAVRVFGN</sequence>
<proteinExistence type="predicted"/>
<accession>A0A5M9IZU6</accession>
<dbReference type="EC" id="4.2.2.10" evidence="3"/>